<dbReference type="EMBL" id="LSBA01000037">
    <property type="protein sequence ID" value="KXZ13613.1"/>
    <property type="molecule type" value="Genomic_DNA"/>
</dbReference>
<evidence type="ECO:0000313" key="1">
    <source>
        <dbReference type="EMBL" id="KXZ13613.1"/>
    </source>
</evidence>
<accession>A0A150F2X1</accession>
<dbReference type="Proteomes" id="UP000075430">
    <property type="component" value="Unassembled WGS sequence"/>
</dbReference>
<proteinExistence type="predicted"/>
<name>A0A150F2X1_9BACI</name>
<protein>
    <submittedName>
        <fullName evidence="1">Uncharacterized protein</fullName>
    </submittedName>
</protein>
<dbReference type="OrthoDB" id="2899164at2"/>
<organism evidence="1 2">
    <name type="scientific">Bacillus nakamurai</name>
    <dbReference type="NCBI Taxonomy" id="1793963"/>
    <lineage>
        <taxon>Bacteria</taxon>
        <taxon>Bacillati</taxon>
        <taxon>Bacillota</taxon>
        <taxon>Bacilli</taxon>
        <taxon>Bacillales</taxon>
        <taxon>Bacillaceae</taxon>
        <taxon>Bacillus</taxon>
    </lineage>
</organism>
<comment type="caution">
    <text evidence="1">The sequence shown here is derived from an EMBL/GenBank/DDBJ whole genome shotgun (WGS) entry which is preliminary data.</text>
</comment>
<gene>
    <name evidence="1" type="ORF">AXI58_03620</name>
</gene>
<reference evidence="2" key="1">
    <citation type="submission" date="2016-02" db="EMBL/GenBank/DDBJ databases">
        <authorList>
            <person name="Dunlap C."/>
        </authorList>
    </citation>
    <scope>NUCLEOTIDE SEQUENCE [LARGE SCALE GENOMIC DNA]</scope>
    <source>
        <strain evidence="2">NRRL B-41092</strain>
    </source>
</reference>
<evidence type="ECO:0000313" key="2">
    <source>
        <dbReference type="Proteomes" id="UP000075430"/>
    </source>
</evidence>
<dbReference type="RefSeq" id="WP_061523018.1">
    <property type="nucleotide sequence ID" value="NZ_JAJJBV010000003.1"/>
</dbReference>
<keyword evidence="2" id="KW-1185">Reference proteome</keyword>
<sequence length="61" mass="7537">MKYAFAYKDNNIETIFCGKEELFEELKQFLITQCHLSIIEVSRDDYYMEQEVNRWNDRYTL</sequence>
<dbReference type="AlphaFoldDB" id="A0A150F2X1"/>